<feature type="compositionally biased region" description="Acidic residues" evidence="4">
    <location>
        <begin position="362"/>
        <end position="390"/>
    </location>
</feature>
<dbReference type="PANTHER" id="PTHR24171:SF9">
    <property type="entry name" value="ANKYRIN REPEAT DOMAIN-CONTAINING PROTEIN 39"/>
    <property type="match status" value="1"/>
</dbReference>
<evidence type="ECO:0000259" key="5">
    <source>
        <dbReference type="Pfam" id="PF00656"/>
    </source>
</evidence>
<evidence type="ECO:0000256" key="3">
    <source>
        <dbReference type="PROSITE-ProRule" id="PRU00023"/>
    </source>
</evidence>
<dbReference type="InterPro" id="IPR014710">
    <property type="entry name" value="RmlC-like_jellyroll"/>
</dbReference>
<protein>
    <submittedName>
        <fullName evidence="6">Ankyrin repeat domain-containing protein 1</fullName>
    </submittedName>
</protein>
<evidence type="ECO:0000256" key="1">
    <source>
        <dbReference type="ARBA" id="ARBA00022737"/>
    </source>
</evidence>
<keyword evidence="2 3" id="KW-0040">ANK repeat</keyword>
<feature type="repeat" description="ANK" evidence="3">
    <location>
        <begin position="939"/>
        <end position="971"/>
    </location>
</feature>
<keyword evidence="7" id="KW-1185">Reference proteome</keyword>
<evidence type="ECO:0000313" key="6">
    <source>
        <dbReference type="EMBL" id="CAK8996269.1"/>
    </source>
</evidence>
<proteinExistence type="predicted"/>
<dbReference type="Pfam" id="PF12796">
    <property type="entry name" value="Ank_2"/>
    <property type="match status" value="1"/>
</dbReference>
<evidence type="ECO:0000256" key="4">
    <source>
        <dbReference type="SAM" id="MobiDB-lite"/>
    </source>
</evidence>
<dbReference type="PROSITE" id="PS50088">
    <property type="entry name" value="ANK_REPEAT"/>
    <property type="match status" value="3"/>
</dbReference>
<dbReference type="Pfam" id="PF00656">
    <property type="entry name" value="Peptidase_C14"/>
    <property type="match status" value="1"/>
</dbReference>
<evidence type="ECO:0000313" key="7">
    <source>
        <dbReference type="Proteomes" id="UP001642464"/>
    </source>
</evidence>
<dbReference type="InterPro" id="IPR002110">
    <property type="entry name" value="Ankyrin_rpt"/>
</dbReference>
<keyword evidence="1" id="KW-0677">Repeat</keyword>
<dbReference type="InterPro" id="IPR011600">
    <property type="entry name" value="Pept_C14_caspase"/>
</dbReference>
<gene>
    <name evidence="6" type="ORF">SCF082_LOCUS4712</name>
</gene>
<dbReference type="InterPro" id="IPR036770">
    <property type="entry name" value="Ankyrin_rpt-contain_sf"/>
</dbReference>
<name>A0ABP0I125_9DINO</name>
<dbReference type="EMBL" id="CAXAMM010002470">
    <property type="protein sequence ID" value="CAK8996269.1"/>
    <property type="molecule type" value="Genomic_DNA"/>
</dbReference>
<feature type="repeat" description="ANK" evidence="3">
    <location>
        <begin position="906"/>
        <end position="938"/>
    </location>
</feature>
<dbReference type="SMART" id="SM00248">
    <property type="entry name" value="ANK"/>
    <property type="match status" value="3"/>
</dbReference>
<dbReference type="Proteomes" id="UP001642464">
    <property type="component" value="Unassembled WGS sequence"/>
</dbReference>
<dbReference type="Gene3D" id="2.60.120.10">
    <property type="entry name" value="Jelly Rolls"/>
    <property type="match status" value="1"/>
</dbReference>
<reference evidence="6 7" key="1">
    <citation type="submission" date="2024-02" db="EMBL/GenBank/DDBJ databases">
        <authorList>
            <person name="Chen Y."/>
            <person name="Shah S."/>
            <person name="Dougan E. K."/>
            <person name="Thang M."/>
            <person name="Chan C."/>
        </authorList>
    </citation>
    <scope>NUCLEOTIDE SEQUENCE [LARGE SCALE GENOMIC DNA]</scope>
</reference>
<sequence length="2004" mass="228968">GDNPFSDVAHGSGLGLLASEPILSIMPTWHAVLIANNGDDLAHAVRDAQLVGQALLRCNFCRREDLRMVLDQTGNEIKRVLKEVIHNLAADAQLFVWYSGHGYGRLTGGSLPESLRGIMNRRSQEPASKDYDYVCSMCYAGLQMCFASKRTPESTRDSRAKFQGTFLLPKGEIEFQQEGIVETIRGLWLEDTLFGIMASEEKEHLRLWCVVAACRPQDDVCTSRRMSKEHRYTFKMEPFEYVHNVQLLKKQRYQFMYACDLGQSMYDASIFALSLCYNMECQPRSSDELTRNLTTDIGLLSFGHLRSPKVLGNLMNPLQNTKLAQKQTRKEVLYDSEWLEAIGQAQPLADYLHFLADDEIFMNESDEEDDEEKDEEKDEEEDEEEEEEKESEGLHEDSMQHNYNEYESALDKSVEIITSFNNCDSHFKPLEHQIPLLSCRTLCEVMKVLADHQAPSSSARGYVHPTNWKPEGCDAQHLIDDPRCKLNLPEEVIRIVGNAVRRLKDPNAFRSGRWCWTDSKCAVFGQKAAKMNPLRWSKRMTLTDMAEDLRTCWQKDLRGVTILFNKNIVKSYADQYNAIEELHEELRDLKRKDEPFPSDTFLRMLQELGSYFTVKKYEAKVPVCKEKDAQHCVNGLNTYYFVCERALGDIEEAGADLQKKLKDRCEELCLRRSELKVIRKQMRLYVSEGSFWAIVVSPVKLNEDGLKLVLEEFVDQRRSSSLGWACAEAPWQVPDFAAPGFQNVVNLVEGLRAEIHVPSLVLLRGSFFKDLARQLIQRNGEEAAQWQVRVVNNYRDVEDHDWLNPHCNVDLHFVQSLPWPTLYWEKPELLERLKTFADRRPQSQVLHAVAFLIHAIQKDPEWLGMSLDTMMQVLSDTAAEPSEVLRKVVKACCGVAAQTRAEIDEEGRSALHRAALNGEIDEVEHLLRAGLDIEAKDNGQRTPLFLATRKGHLAVVDRLVAARAAVEARDDRGVTPLNIAAEKGHWEVAQRLIEARADLEAKDDAGSSEVGADSLLVEHRKLLLDRSFKELSEKCLLICWNLKCKERKKFEGVSDNARIPCRIRVFENDRDITEISDERIRIPEDIFSPDQFGQPNTPWKQRTPRQLFAYNQQVIQKKLEIDVLRIRCICIACCRVVRECDALDTKEKLHLDIWECIANDLSVPLLYTPHGPNLDLPDDARTVCALAHGPGMNHFASEVLPRCIETIRDSLQFGALQQLLEEGEAAGRLFNGKFRTNIRIGLGLKELGHLTAVLQLWPQGYRSPKLHYGGCAGSVRVLFGEIHCHFYKTLLDESPMEFQDGDCGLQLPPGRHQQLVFPAGETTWLNRQNWWVRETWCGSGDFALVLHLYKSCTDEFAFVKPGEDGRAVLEKGGPKNDFFWNLDLPDTDERLREIGEIVGPKDFAEIVLKPQVYVYVGLLSGQSVACVWERGRTIKDLQKEAEQRLDAKIQKLITRSGETLPETSTLLEAGVGHQHFLTAIASSLGARWHVVLIANNSTALKQAVQDAELVGRALLRCGFCKREQDLLTVFNKTGDEIKETLEQLICHLPQDAQLFVWFSGKSGGMLQESFQETLLVPESQIDWKNNTAIETIRGLWLEDTLFGMIARKEGLKLWCVVAACRLLVEDLRAHLRGRDPRCTLRLEEMPHAHNIRLLKKQQYQFLYACDLGKDMYDSCIFAKSFCYQMECQPGYLADFNSNLAMDLEVMSFGDLREPRSVGNLRNPLEDNRLTLQAGRNILCDRKWLDTMRQEKLLAYHLCSLADYETFEDTPSEEEYAKDLESLRDSYDQYESVRETAMNIIQGFYQCARHFDDFRHQIWLLSCESLHEVKEVLAKHQAAFAVGRGCPRPPTDWNPGDPSDAELLINDHHGMLNLPETVIRVIGMGVRRLKNEDKREAFPAESVLTMLQELGFYFTATMYEHKLSACKEDKVRKRLYDLQMNYLVGEGMLGVTSPKVAERVLMDRCEKLCLSKDEMEVIQQEMRFRETGGGQHNEPGEFAVLMDQN</sequence>
<dbReference type="Gene3D" id="3.40.50.1460">
    <property type="match status" value="1"/>
</dbReference>
<dbReference type="SUPFAM" id="SSF48403">
    <property type="entry name" value="Ankyrin repeat"/>
    <property type="match status" value="1"/>
</dbReference>
<feature type="non-terminal residue" evidence="6">
    <location>
        <position position="1"/>
    </location>
</feature>
<feature type="region of interest" description="Disordered" evidence="4">
    <location>
        <begin position="362"/>
        <end position="399"/>
    </location>
</feature>
<organism evidence="6 7">
    <name type="scientific">Durusdinium trenchii</name>
    <dbReference type="NCBI Taxonomy" id="1381693"/>
    <lineage>
        <taxon>Eukaryota</taxon>
        <taxon>Sar</taxon>
        <taxon>Alveolata</taxon>
        <taxon>Dinophyceae</taxon>
        <taxon>Suessiales</taxon>
        <taxon>Symbiodiniaceae</taxon>
        <taxon>Durusdinium</taxon>
    </lineage>
</organism>
<dbReference type="PANTHER" id="PTHR24171">
    <property type="entry name" value="ANKYRIN REPEAT DOMAIN-CONTAINING PROTEIN 39-RELATED"/>
    <property type="match status" value="1"/>
</dbReference>
<dbReference type="Gene3D" id="1.25.40.20">
    <property type="entry name" value="Ankyrin repeat-containing domain"/>
    <property type="match status" value="1"/>
</dbReference>
<dbReference type="PROSITE" id="PS50297">
    <property type="entry name" value="ANK_REP_REGION"/>
    <property type="match status" value="2"/>
</dbReference>
<comment type="caution">
    <text evidence="6">The sequence shown here is derived from an EMBL/GenBank/DDBJ whole genome shotgun (WGS) entry which is preliminary data.</text>
</comment>
<accession>A0ABP0I125</accession>
<feature type="domain" description="Peptidase C14 caspase" evidence="5">
    <location>
        <begin position="30"/>
        <end position="103"/>
    </location>
</feature>
<feature type="repeat" description="ANK" evidence="3">
    <location>
        <begin position="972"/>
        <end position="1004"/>
    </location>
</feature>
<evidence type="ECO:0000256" key="2">
    <source>
        <dbReference type="ARBA" id="ARBA00023043"/>
    </source>
</evidence>